<dbReference type="EnsemblPlants" id="KEH23180">
    <property type="protein sequence ID" value="KEH23180"/>
    <property type="gene ID" value="MTR_7g068690"/>
</dbReference>
<evidence type="ECO:0000313" key="2">
    <source>
        <dbReference type="EMBL" id="KEH23180.1"/>
    </source>
</evidence>
<evidence type="ECO:0000313" key="3">
    <source>
        <dbReference type="EnsemblPlants" id="KEH23180"/>
    </source>
</evidence>
<gene>
    <name evidence="2" type="ordered locus">MTR_7g068690</name>
</gene>
<keyword evidence="1" id="KW-1133">Transmembrane helix</keyword>
<keyword evidence="1 2" id="KW-0812">Transmembrane</keyword>
<dbReference type="Proteomes" id="UP000002051">
    <property type="component" value="Unassembled WGS sequence"/>
</dbReference>
<keyword evidence="4" id="KW-1185">Reference proteome</keyword>
<reference evidence="3" key="3">
    <citation type="submission" date="2015-04" db="UniProtKB">
        <authorList>
            <consortium name="EnsemblPlants"/>
        </authorList>
    </citation>
    <scope>IDENTIFICATION</scope>
    <source>
        <strain evidence="3">cv. Jemalong A17</strain>
    </source>
</reference>
<proteinExistence type="predicted"/>
<name>A0A072UBF5_MEDTR</name>
<accession>A0A072UBF5</accession>
<evidence type="ECO:0000313" key="4">
    <source>
        <dbReference type="Proteomes" id="UP000002051"/>
    </source>
</evidence>
<evidence type="ECO:0000256" key="1">
    <source>
        <dbReference type="SAM" id="Phobius"/>
    </source>
</evidence>
<dbReference type="HOGENOM" id="CLU_3127390_0_0_1"/>
<dbReference type="AlphaFoldDB" id="A0A072UBF5"/>
<feature type="transmembrane region" description="Helical" evidence="1">
    <location>
        <begin position="12"/>
        <end position="31"/>
    </location>
</feature>
<reference evidence="2 4" key="2">
    <citation type="journal article" date="2014" name="BMC Genomics">
        <title>An improved genome release (version Mt4.0) for the model legume Medicago truncatula.</title>
        <authorList>
            <person name="Tang H."/>
            <person name="Krishnakumar V."/>
            <person name="Bidwell S."/>
            <person name="Rosen B."/>
            <person name="Chan A."/>
            <person name="Zhou S."/>
            <person name="Gentzbittel L."/>
            <person name="Childs K.L."/>
            <person name="Yandell M."/>
            <person name="Gundlach H."/>
            <person name="Mayer K.F."/>
            <person name="Schwartz D.C."/>
            <person name="Town C.D."/>
        </authorList>
    </citation>
    <scope>GENOME REANNOTATION</scope>
    <source>
        <strain evidence="2">A17</strain>
        <strain evidence="3 4">cv. Jemalong A17</strain>
    </source>
</reference>
<protein>
    <submittedName>
        <fullName evidence="2">Transmembrane protein, putative</fullName>
    </submittedName>
</protein>
<organism evidence="2 4">
    <name type="scientific">Medicago truncatula</name>
    <name type="common">Barrel medic</name>
    <name type="synonym">Medicago tribuloides</name>
    <dbReference type="NCBI Taxonomy" id="3880"/>
    <lineage>
        <taxon>Eukaryota</taxon>
        <taxon>Viridiplantae</taxon>
        <taxon>Streptophyta</taxon>
        <taxon>Embryophyta</taxon>
        <taxon>Tracheophyta</taxon>
        <taxon>Spermatophyta</taxon>
        <taxon>Magnoliopsida</taxon>
        <taxon>eudicotyledons</taxon>
        <taxon>Gunneridae</taxon>
        <taxon>Pentapetalae</taxon>
        <taxon>rosids</taxon>
        <taxon>fabids</taxon>
        <taxon>Fabales</taxon>
        <taxon>Fabaceae</taxon>
        <taxon>Papilionoideae</taxon>
        <taxon>50 kb inversion clade</taxon>
        <taxon>NPAAA clade</taxon>
        <taxon>Hologalegina</taxon>
        <taxon>IRL clade</taxon>
        <taxon>Trifolieae</taxon>
        <taxon>Medicago</taxon>
    </lineage>
</organism>
<keyword evidence="1" id="KW-0472">Membrane</keyword>
<dbReference type="EMBL" id="CM001223">
    <property type="protein sequence ID" value="KEH23180.1"/>
    <property type="molecule type" value="Genomic_DNA"/>
</dbReference>
<sequence>MLMVMCSSIPTQEILVVLFVIIHVIFCMVSLEKLVDLAFFMQRFWVYTMV</sequence>
<reference evidence="2 4" key="1">
    <citation type="journal article" date="2011" name="Nature">
        <title>The Medicago genome provides insight into the evolution of rhizobial symbioses.</title>
        <authorList>
            <person name="Young N.D."/>
            <person name="Debelle F."/>
            <person name="Oldroyd G.E."/>
            <person name="Geurts R."/>
            <person name="Cannon S.B."/>
            <person name="Udvardi M.K."/>
            <person name="Benedito V.A."/>
            <person name="Mayer K.F."/>
            <person name="Gouzy J."/>
            <person name="Schoof H."/>
            <person name="Van de Peer Y."/>
            <person name="Proost S."/>
            <person name="Cook D.R."/>
            <person name="Meyers B.C."/>
            <person name="Spannagl M."/>
            <person name="Cheung F."/>
            <person name="De Mita S."/>
            <person name="Krishnakumar V."/>
            <person name="Gundlach H."/>
            <person name="Zhou S."/>
            <person name="Mudge J."/>
            <person name="Bharti A.K."/>
            <person name="Murray J.D."/>
            <person name="Naoumkina M.A."/>
            <person name="Rosen B."/>
            <person name="Silverstein K.A."/>
            <person name="Tang H."/>
            <person name="Rombauts S."/>
            <person name="Zhao P.X."/>
            <person name="Zhou P."/>
            <person name="Barbe V."/>
            <person name="Bardou P."/>
            <person name="Bechner M."/>
            <person name="Bellec A."/>
            <person name="Berger A."/>
            <person name="Berges H."/>
            <person name="Bidwell S."/>
            <person name="Bisseling T."/>
            <person name="Choisne N."/>
            <person name="Couloux A."/>
            <person name="Denny R."/>
            <person name="Deshpande S."/>
            <person name="Dai X."/>
            <person name="Doyle J.J."/>
            <person name="Dudez A.M."/>
            <person name="Farmer A.D."/>
            <person name="Fouteau S."/>
            <person name="Franken C."/>
            <person name="Gibelin C."/>
            <person name="Gish J."/>
            <person name="Goldstein S."/>
            <person name="Gonzalez A.J."/>
            <person name="Green P.J."/>
            <person name="Hallab A."/>
            <person name="Hartog M."/>
            <person name="Hua A."/>
            <person name="Humphray S.J."/>
            <person name="Jeong D.H."/>
            <person name="Jing Y."/>
            <person name="Jocker A."/>
            <person name="Kenton S.M."/>
            <person name="Kim D.J."/>
            <person name="Klee K."/>
            <person name="Lai H."/>
            <person name="Lang C."/>
            <person name="Lin S."/>
            <person name="Macmil S.L."/>
            <person name="Magdelenat G."/>
            <person name="Matthews L."/>
            <person name="McCorrison J."/>
            <person name="Monaghan E.L."/>
            <person name="Mun J.H."/>
            <person name="Najar F.Z."/>
            <person name="Nicholson C."/>
            <person name="Noirot C."/>
            <person name="O'Bleness M."/>
            <person name="Paule C.R."/>
            <person name="Poulain J."/>
            <person name="Prion F."/>
            <person name="Qin B."/>
            <person name="Qu C."/>
            <person name="Retzel E.F."/>
            <person name="Riddle C."/>
            <person name="Sallet E."/>
            <person name="Samain S."/>
            <person name="Samson N."/>
            <person name="Sanders I."/>
            <person name="Saurat O."/>
            <person name="Scarpelli C."/>
            <person name="Schiex T."/>
            <person name="Segurens B."/>
            <person name="Severin A.J."/>
            <person name="Sherrier D.J."/>
            <person name="Shi R."/>
            <person name="Sims S."/>
            <person name="Singer S.R."/>
            <person name="Sinharoy S."/>
            <person name="Sterck L."/>
            <person name="Viollet A."/>
            <person name="Wang B.B."/>
            <person name="Wang K."/>
            <person name="Wang M."/>
            <person name="Wang X."/>
            <person name="Warfsmann J."/>
            <person name="Weissenbach J."/>
            <person name="White D.D."/>
            <person name="White J.D."/>
            <person name="Wiley G.B."/>
            <person name="Wincker P."/>
            <person name="Xing Y."/>
            <person name="Yang L."/>
            <person name="Yao Z."/>
            <person name="Ying F."/>
            <person name="Zhai J."/>
            <person name="Zhou L."/>
            <person name="Zuber A."/>
            <person name="Denarie J."/>
            <person name="Dixon R.A."/>
            <person name="May G.D."/>
            <person name="Schwartz D.C."/>
            <person name="Rogers J."/>
            <person name="Quetier F."/>
            <person name="Town C.D."/>
            <person name="Roe B.A."/>
        </authorList>
    </citation>
    <scope>NUCLEOTIDE SEQUENCE [LARGE SCALE GENOMIC DNA]</scope>
    <source>
        <strain evidence="2">A17</strain>
        <strain evidence="3 4">cv. Jemalong A17</strain>
    </source>
</reference>